<evidence type="ECO:0000313" key="2">
    <source>
        <dbReference type="EMBL" id="SUZ58939.1"/>
    </source>
</evidence>
<proteinExistence type="predicted"/>
<dbReference type="InterPro" id="IPR036327">
    <property type="entry name" value="Gp8_sf"/>
</dbReference>
<dbReference type="InterPro" id="IPR015298">
    <property type="entry name" value="Phage_T4_Gp8"/>
</dbReference>
<dbReference type="Gene3D" id="2.60.340.10">
    <property type="entry name" value="baseplate structural protein gp8, domain 1"/>
    <property type="match status" value="2"/>
</dbReference>
<dbReference type="AlphaFoldDB" id="A0A381NXH3"/>
<gene>
    <name evidence="2" type="ORF">METZ01_LOCUS11793</name>
</gene>
<dbReference type="EMBL" id="UINC01000652">
    <property type="protein sequence ID" value="SUZ58939.1"/>
    <property type="molecule type" value="Genomic_DNA"/>
</dbReference>
<evidence type="ECO:0000259" key="1">
    <source>
        <dbReference type="Pfam" id="PF09215"/>
    </source>
</evidence>
<feature type="domain" description="Bacteriophage T4 Gp8" evidence="1">
    <location>
        <begin position="402"/>
        <end position="469"/>
    </location>
</feature>
<sequence>MPAIITNAFRTYNADNFIKSLEADTASVGDGLGNKIYLMIAKDDAWGPGASAGQYAETSASDSIVPTPKDSTVAPFIHYNDIIAAKLVNLTDVSHVIKRLDWTSGTAYDEYDHEQDDLIDKNFFVMTDQYNVYKCISNNQGANSTDKPTGQGVGIFDGSNDGYRWQFMYEVSQADVLKYVTTDWLPVKYLTSNDGSNQWLVQQDAVDGALEHIDVVTPGSGYNYIHTDTAQSAAATTIVLATGASSTDDVYNGSTVYISGATVGAGQQAIISDYVGSTRTATVPTWDTTPTGTITYQVRPTITITHSEGTLYAPTTAAVARVHTMTGDTITKVTMSNVGAGYRSAIVAVTGGGASPTHATLSGRVGPKGGHGANAKTELGGAYVMINIRLVGTEAGVFETGDDFRKVILLANPLQESDGLAATATRYGSTVLNTSGLKHDSGEMIYVEYRMPINRASDQTEDIKLVVEF</sequence>
<organism evidence="2">
    <name type="scientific">marine metagenome</name>
    <dbReference type="NCBI Taxonomy" id="408172"/>
    <lineage>
        <taxon>unclassified sequences</taxon>
        <taxon>metagenomes</taxon>
        <taxon>ecological metagenomes</taxon>
    </lineage>
</organism>
<protein>
    <recommendedName>
        <fullName evidence="1">Bacteriophage T4 Gp8 domain-containing protein</fullName>
    </recommendedName>
</protein>
<accession>A0A381NXH3</accession>
<reference evidence="2" key="1">
    <citation type="submission" date="2018-05" db="EMBL/GenBank/DDBJ databases">
        <authorList>
            <person name="Lanie J.A."/>
            <person name="Ng W.-L."/>
            <person name="Kazmierczak K.M."/>
            <person name="Andrzejewski T.M."/>
            <person name="Davidsen T.M."/>
            <person name="Wayne K.J."/>
            <person name="Tettelin H."/>
            <person name="Glass J.I."/>
            <person name="Rusch D."/>
            <person name="Podicherti R."/>
            <person name="Tsui H.-C.T."/>
            <person name="Winkler M.E."/>
        </authorList>
    </citation>
    <scope>NUCLEOTIDE SEQUENCE</scope>
</reference>
<dbReference type="Pfam" id="PF09215">
    <property type="entry name" value="Phage-Gp8"/>
    <property type="match status" value="1"/>
</dbReference>
<dbReference type="SUPFAM" id="SSF89433">
    <property type="entry name" value="Baseplate structural protein gp8"/>
    <property type="match status" value="2"/>
</dbReference>
<name>A0A381NXH3_9ZZZZ</name>